<keyword evidence="1" id="KW-0472">Membrane</keyword>
<dbReference type="Proteomes" id="UP000694892">
    <property type="component" value="Chromosome 8L"/>
</dbReference>
<protein>
    <submittedName>
        <fullName evidence="2">Uncharacterized protein</fullName>
    </submittedName>
</protein>
<reference evidence="3" key="1">
    <citation type="journal article" date="2016" name="Nature">
        <title>Genome evolution in the allotetraploid frog Xenopus laevis.</title>
        <authorList>
            <person name="Session A.M."/>
            <person name="Uno Y."/>
            <person name="Kwon T."/>
            <person name="Chapman J.A."/>
            <person name="Toyoda A."/>
            <person name="Takahashi S."/>
            <person name="Fukui A."/>
            <person name="Hikosaka A."/>
            <person name="Suzuki A."/>
            <person name="Kondo M."/>
            <person name="van Heeringen S.J."/>
            <person name="Quigley I."/>
            <person name="Heinz S."/>
            <person name="Ogino H."/>
            <person name="Ochi H."/>
            <person name="Hellsten U."/>
            <person name="Lyons J.B."/>
            <person name="Simakov O."/>
            <person name="Putnam N."/>
            <person name="Stites J."/>
            <person name="Kuroki Y."/>
            <person name="Tanaka T."/>
            <person name="Michiue T."/>
            <person name="Watanabe M."/>
            <person name="Bogdanovic O."/>
            <person name="Lister R."/>
            <person name="Georgiou G."/>
            <person name="Paranjpe S.S."/>
            <person name="van Kruijsbergen I."/>
            <person name="Shu S."/>
            <person name="Carlson J."/>
            <person name="Kinoshita T."/>
            <person name="Ohta Y."/>
            <person name="Mawaribuchi S."/>
            <person name="Jenkins J."/>
            <person name="Grimwood J."/>
            <person name="Schmutz J."/>
            <person name="Mitros T."/>
            <person name="Mozaffari S.V."/>
            <person name="Suzuki Y."/>
            <person name="Haramoto Y."/>
            <person name="Yamamoto T.S."/>
            <person name="Takagi C."/>
            <person name="Heald R."/>
            <person name="Miller K."/>
            <person name="Haudenschild C."/>
            <person name="Kitzman J."/>
            <person name="Nakayama T."/>
            <person name="Izutsu Y."/>
            <person name="Robert J."/>
            <person name="Fortriede J."/>
            <person name="Burns K."/>
            <person name="Lotay V."/>
            <person name="Karimi K."/>
            <person name="Yasuoka Y."/>
            <person name="Dichmann D.S."/>
            <person name="Flajnik M.F."/>
            <person name="Houston D.W."/>
            <person name="Shendure J."/>
            <person name="DuPasquier L."/>
            <person name="Vize P.D."/>
            <person name="Zorn A.M."/>
            <person name="Ito M."/>
            <person name="Marcotte E.M."/>
            <person name="Wallingford J.B."/>
            <person name="Ito Y."/>
            <person name="Asashima M."/>
            <person name="Ueno N."/>
            <person name="Matsuda Y."/>
            <person name="Veenstra G.J."/>
            <person name="Fujiyama A."/>
            <person name="Harland R.M."/>
            <person name="Taira M."/>
            <person name="Rokhsar D.S."/>
        </authorList>
    </citation>
    <scope>NUCLEOTIDE SEQUENCE [LARGE SCALE GENOMIC DNA]</scope>
    <source>
        <strain evidence="3">J</strain>
    </source>
</reference>
<sequence>MTTAHLLHYFIPPAGEMWKLITNLSSLVFFLFFLSAVIDLLCSCFSAMQTQCNPPVDFCPDSLATFFSCVYQNPDRVRLGWWDTGKNPSGPWIF</sequence>
<keyword evidence="1" id="KW-1133">Transmembrane helix</keyword>
<evidence type="ECO:0000313" key="2">
    <source>
        <dbReference type="EMBL" id="OCT67842.1"/>
    </source>
</evidence>
<organism evidence="2 3">
    <name type="scientific">Xenopus laevis</name>
    <name type="common">African clawed frog</name>
    <dbReference type="NCBI Taxonomy" id="8355"/>
    <lineage>
        <taxon>Eukaryota</taxon>
        <taxon>Metazoa</taxon>
        <taxon>Chordata</taxon>
        <taxon>Craniata</taxon>
        <taxon>Vertebrata</taxon>
        <taxon>Euteleostomi</taxon>
        <taxon>Amphibia</taxon>
        <taxon>Batrachia</taxon>
        <taxon>Anura</taxon>
        <taxon>Pipoidea</taxon>
        <taxon>Pipidae</taxon>
        <taxon>Xenopodinae</taxon>
        <taxon>Xenopus</taxon>
        <taxon>Xenopus</taxon>
    </lineage>
</organism>
<evidence type="ECO:0000256" key="1">
    <source>
        <dbReference type="SAM" id="Phobius"/>
    </source>
</evidence>
<gene>
    <name evidence="2" type="ORF">XELAEV_18039146mg</name>
</gene>
<feature type="transmembrane region" description="Helical" evidence="1">
    <location>
        <begin position="20"/>
        <end position="41"/>
    </location>
</feature>
<evidence type="ECO:0000313" key="3">
    <source>
        <dbReference type="Proteomes" id="UP000694892"/>
    </source>
</evidence>
<proteinExistence type="predicted"/>
<dbReference type="EMBL" id="CM004480">
    <property type="protein sequence ID" value="OCT67842.1"/>
    <property type="molecule type" value="Genomic_DNA"/>
</dbReference>
<dbReference type="AlphaFoldDB" id="A0A974C7D3"/>
<name>A0A974C7D3_XENLA</name>
<keyword evidence="1" id="KW-0812">Transmembrane</keyword>
<accession>A0A974C7D3</accession>